<dbReference type="SUPFAM" id="SSF56672">
    <property type="entry name" value="DNA/RNA polymerases"/>
    <property type="match status" value="1"/>
</dbReference>
<evidence type="ECO:0000259" key="1">
    <source>
        <dbReference type="Pfam" id="PF07727"/>
    </source>
</evidence>
<dbReference type="EMBL" id="HBEP01011764">
    <property type="protein sequence ID" value="CAD8480429.1"/>
    <property type="molecule type" value="Transcribed_RNA"/>
</dbReference>
<protein>
    <recommendedName>
        <fullName evidence="1">Reverse transcriptase Ty1/copia-type domain-containing protein</fullName>
    </recommendedName>
</protein>
<proteinExistence type="predicted"/>
<sequence>MRGTSLRVLSNLAANSGMKMRRFDFVAAYLEGELLEGETVYCYPPPGYERKGKDGRNRICRVLKPVYGMAQAGRRWQRTLFPWLLGFGFVQTHSDQSVFTLERTMETPNGPRRERIHVGVYVDDLAVVHSHDDEHSLYRSFISALESRWKVEDEGELTDLLGVEFTRGDNFIELKQTRYIEKLAAEHFPDGVPPTAQQNKVPCDRDLPAIVNLAILANETPDAELLRCYQSICGALLYASTNTRPDIAFATGMLCRAMSRPTPELLDAAKRVLGYVYRTRHIGLRYDASPTQLEGFSDSDWGVKHSTSGHTFHLGSATISWASKKQPSVALSSCEAEIMAGSEAAKEAIYLSAFLRELGFDMSEPPPLWMDNKSAIDLAYNPEHHARTKHIDRRHYFICECVEDCRLRVPFVATAENIADFFTKPLMGKDFFRMRDRVMNVPHSASSSPPSQP</sequence>
<feature type="domain" description="Reverse transcriptase Ty1/copia-type" evidence="1">
    <location>
        <begin position="4"/>
        <end position="183"/>
    </location>
</feature>
<dbReference type="InterPro" id="IPR013103">
    <property type="entry name" value="RVT_2"/>
</dbReference>
<organism evidence="2">
    <name type="scientific">Phaeocystis antarctica</name>
    <dbReference type="NCBI Taxonomy" id="33657"/>
    <lineage>
        <taxon>Eukaryota</taxon>
        <taxon>Haptista</taxon>
        <taxon>Haptophyta</taxon>
        <taxon>Prymnesiophyceae</taxon>
        <taxon>Phaeocystales</taxon>
        <taxon>Phaeocystaceae</taxon>
        <taxon>Phaeocystis</taxon>
    </lineage>
</organism>
<dbReference type="CDD" id="cd09272">
    <property type="entry name" value="RNase_HI_RT_Ty1"/>
    <property type="match status" value="1"/>
</dbReference>
<reference evidence="2" key="1">
    <citation type="submission" date="2021-01" db="EMBL/GenBank/DDBJ databases">
        <authorList>
            <person name="Corre E."/>
            <person name="Pelletier E."/>
            <person name="Niang G."/>
            <person name="Scheremetjew M."/>
            <person name="Finn R."/>
            <person name="Kale V."/>
            <person name="Holt S."/>
            <person name="Cochrane G."/>
            <person name="Meng A."/>
            <person name="Brown T."/>
            <person name="Cohen L."/>
        </authorList>
    </citation>
    <scope>NUCLEOTIDE SEQUENCE</scope>
    <source>
        <strain evidence="2">CCMP1374</strain>
    </source>
</reference>
<name>A0A7S0HJE6_9EUKA</name>
<dbReference type="AlphaFoldDB" id="A0A7S0HJE6"/>
<dbReference type="InterPro" id="IPR043502">
    <property type="entry name" value="DNA/RNA_pol_sf"/>
</dbReference>
<dbReference type="PANTHER" id="PTHR11439:SF483">
    <property type="entry name" value="PEPTIDE SYNTHASE GLIP-LIKE, PUTATIVE (AFU_ORTHOLOGUE AFUA_3G12920)-RELATED"/>
    <property type="match status" value="1"/>
</dbReference>
<dbReference type="Pfam" id="PF07727">
    <property type="entry name" value="RVT_2"/>
    <property type="match status" value="1"/>
</dbReference>
<dbReference type="PANTHER" id="PTHR11439">
    <property type="entry name" value="GAG-POL-RELATED RETROTRANSPOSON"/>
    <property type="match status" value="1"/>
</dbReference>
<evidence type="ECO:0000313" key="2">
    <source>
        <dbReference type="EMBL" id="CAD8480429.1"/>
    </source>
</evidence>
<gene>
    <name evidence="2" type="ORF">PANT1444_LOCUS6606</name>
</gene>
<accession>A0A7S0HJE6</accession>